<evidence type="ECO:0000313" key="1">
    <source>
        <dbReference type="EMBL" id="GGU52212.1"/>
    </source>
</evidence>
<name>A0A918HZX5_9ACTN</name>
<reference evidence="1" key="1">
    <citation type="journal article" date="2014" name="Int. J. Syst. Evol. Microbiol.">
        <title>Complete genome sequence of Corynebacterium casei LMG S-19264T (=DSM 44701T), isolated from a smear-ripened cheese.</title>
        <authorList>
            <consortium name="US DOE Joint Genome Institute (JGI-PGF)"/>
            <person name="Walter F."/>
            <person name="Albersmeier A."/>
            <person name="Kalinowski J."/>
            <person name="Ruckert C."/>
        </authorList>
    </citation>
    <scope>NUCLEOTIDE SEQUENCE</scope>
    <source>
        <strain evidence="1">JCM 4391</strain>
    </source>
</reference>
<protein>
    <submittedName>
        <fullName evidence="1">Uncharacterized protein</fullName>
    </submittedName>
</protein>
<sequence length="118" mass="12656">MTSQLQLSVPNRAAINPEAGEAAKQAGMRRIGQLDPQWAAACDKRIAKFAARGVPFQAADLVEDGLPEPPHPNCWGPRFGAACKQGVVRHAGYTQSKRATVHKSICHQWIGTGTEQAA</sequence>
<proteinExistence type="predicted"/>
<gene>
    <name evidence="1" type="ORF">GCM10010274_46400</name>
</gene>
<evidence type="ECO:0000313" key="2">
    <source>
        <dbReference type="Proteomes" id="UP000636661"/>
    </source>
</evidence>
<keyword evidence="2" id="KW-1185">Reference proteome</keyword>
<organism evidence="1 2">
    <name type="scientific">Streptomyces lavendofoliae</name>
    <dbReference type="NCBI Taxonomy" id="67314"/>
    <lineage>
        <taxon>Bacteria</taxon>
        <taxon>Bacillati</taxon>
        <taxon>Actinomycetota</taxon>
        <taxon>Actinomycetes</taxon>
        <taxon>Kitasatosporales</taxon>
        <taxon>Streptomycetaceae</taxon>
        <taxon>Streptomyces</taxon>
    </lineage>
</organism>
<reference evidence="1" key="2">
    <citation type="submission" date="2020-09" db="EMBL/GenBank/DDBJ databases">
        <authorList>
            <person name="Sun Q."/>
            <person name="Ohkuma M."/>
        </authorList>
    </citation>
    <scope>NUCLEOTIDE SEQUENCE</scope>
    <source>
        <strain evidence="1">JCM 4391</strain>
    </source>
</reference>
<dbReference type="RefSeq" id="WP_189552886.1">
    <property type="nucleotide sequence ID" value="NZ_BMTP01000012.1"/>
</dbReference>
<dbReference type="AlphaFoldDB" id="A0A918HZX5"/>
<accession>A0A918HZX5</accession>
<comment type="caution">
    <text evidence="1">The sequence shown here is derived from an EMBL/GenBank/DDBJ whole genome shotgun (WGS) entry which is preliminary data.</text>
</comment>
<dbReference type="EMBL" id="BMTP01000012">
    <property type="protein sequence ID" value="GGU52212.1"/>
    <property type="molecule type" value="Genomic_DNA"/>
</dbReference>
<dbReference type="Proteomes" id="UP000636661">
    <property type="component" value="Unassembled WGS sequence"/>
</dbReference>